<evidence type="ECO:0000256" key="1">
    <source>
        <dbReference type="ARBA" id="ARBA00022741"/>
    </source>
</evidence>
<keyword evidence="2" id="KW-0067">ATP-binding</keyword>
<dbReference type="EMBL" id="SKBN01000411">
    <property type="protein sequence ID" value="TGJ78313.1"/>
    <property type="molecule type" value="Genomic_DNA"/>
</dbReference>
<comment type="caution">
    <text evidence="3">The sequence shown here is derived from an EMBL/GenBank/DDBJ whole genome shotgun (WGS) entry which is preliminary data.</text>
</comment>
<dbReference type="STRING" id="37992.A0A4Z0YHU2"/>
<accession>A0A4Z0YHU2</accession>
<dbReference type="SUPFAM" id="SSF53067">
    <property type="entry name" value="Actin-like ATPase domain"/>
    <property type="match status" value="2"/>
</dbReference>
<dbReference type="PANTHER" id="PTHR14187">
    <property type="entry name" value="ALPHA KINASE/ELONGATION FACTOR 2 KINASE"/>
    <property type="match status" value="1"/>
</dbReference>
<reference evidence="3 4" key="1">
    <citation type="submission" date="2019-03" db="EMBL/GenBank/DDBJ databases">
        <title>Draft genome sequence of Xylaria hypoxylon DSM 108379, a ubiquitous saprotrophic-parasitic fungi on hardwood.</title>
        <authorList>
            <person name="Buettner E."/>
            <person name="Leonhardt S."/>
            <person name="Gebauer A.M."/>
            <person name="Liers C."/>
            <person name="Hofrichter M."/>
            <person name="Kellner H."/>
        </authorList>
    </citation>
    <scope>NUCLEOTIDE SEQUENCE [LARGE SCALE GENOMIC DNA]</scope>
    <source>
        <strain evidence="3 4">DSM 108379</strain>
    </source>
</reference>
<dbReference type="InterPro" id="IPR043129">
    <property type="entry name" value="ATPase_NBD"/>
</dbReference>
<name>A0A4Z0YHU2_9PEZI</name>
<keyword evidence="1" id="KW-0547">Nucleotide-binding</keyword>
<dbReference type="Gene3D" id="3.30.420.40">
    <property type="match status" value="1"/>
</dbReference>
<sequence>MPLQTINHNGVVVIGIDFGTTFTGVAYDYIRQGNQGPSDITPLPITLWPASSATEANSDSPKVPSCIAYTSRGAITWGQQASDEQGSILWSKLLLLDEHDLQTHLKNSDHVKQARESIQKTGKDVVTVISDYLAKVWDHVLEDIIRARGRQFLNTRPFHVVVTVPAIWQDYAIEKMSRALKKAGILNKRPGCADTTHTFVSEPEAAALAAINGHNKYDALEHGQTFVIADLGGGTVDLISFRVKAIQPQLLLEEVVEGDGGLCGATFLDQAFLSCLEKKVRQEKSKLRSLQSWQQMHKEEQKRITNTVWEKGIKRKYYDGQPGYTIDLGAQGRRRPNILLNA</sequence>
<proteinExistence type="predicted"/>
<keyword evidence="4" id="KW-1185">Reference proteome</keyword>
<dbReference type="PANTHER" id="PTHR14187:SF5">
    <property type="entry name" value="HEAT SHOCK 70 KDA PROTEIN 12A"/>
    <property type="match status" value="1"/>
</dbReference>
<evidence type="ECO:0000313" key="3">
    <source>
        <dbReference type="EMBL" id="TGJ78313.1"/>
    </source>
</evidence>
<dbReference type="Proteomes" id="UP000297716">
    <property type="component" value="Unassembled WGS sequence"/>
</dbReference>
<dbReference type="GO" id="GO:0005524">
    <property type="term" value="F:ATP binding"/>
    <property type="evidence" value="ECO:0007669"/>
    <property type="project" value="UniProtKB-KW"/>
</dbReference>
<gene>
    <name evidence="3" type="ORF">E0Z10_g10448</name>
</gene>
<protein>
    <submittedName>
        <fullName evidence="3">Uncharacterized protein</fullName>
    </submittedName>
</protein>
<dbReference type="InterPro" id="IPR013126">
    <property type="entry name" value="Hsp_70_fam"/>
</dbReference>
<dbReference type="CDD" id="cd10170">
    <property type="entry name" value="ASKHA_NBD_HSP70"/>
    <property type="match status" value="1"/>
</dbReference>
<evidence type="ECO:0000313" key="4">
    <source>
        <dbReference type="Proteomes" id="UP000297716"/>
    </source>
</evidence>
<dbReference type="OrthoDB" id="2963168at2759"/>
<dbReference type="GO" id="GO:0140662">
    <property type="term" value="F:ATP-dependent protein folding chaperone"/>
    <property type="evidence" value="ECO:0007669"/>
    <property type="project" value="InterPro"/>
</dbReference>
<evidence type="ECO:0000256" key="2">
    <source>
        <dbReference type="ARBA" id="ARBA00022840"/>
    </source>
</evidence>
<dbReference type="Pfam" id="PF00012">
    <property type="entry name" value="HSP70"/>
    <property type="match status" value="1"/>
</dbReference>
<organism evidence="3 4">
    <name type="scientific">Xylaria hypoxylon</name>
    <dbReference type="NCBI Taxonomy" id="37992"/>
    <lineage>
        <taxon>Eukaryota</taxon>
        <taxon>Fungi</taxon>
        <taxon>Dikarya</taxon>
        <taxon>Ascomycota</taxon>
        <taxon>Pezizomycotina</taxon>
        <taxon>Sordariomycetes</taxon>
        <taxon>Xylariomycetidae</taxon>
        <taxon>Xylariales</taxon>
        <taxon>Xylariaceae</taxon>
        <taxon>Xylaria</taxon>
    </lineage>
</organism>
<dbReference type="AlphaFoldDB" id="A0A4Z0YHU2"/>